<comment type="similarity">
    <text evidence="6">Belongs to the RnfG family.</text>
</comment>
<comment type="function">
    <text evidence="6">Part of a membrane-bound complex that couples electron transfer with translocation of ions across the membrane.</text>
</comment>
<evidence type="ECO:0000256" key="2">
    <source>
        <dbReference type="ARBA" id="ARBA00022553"/>
    </source>
</evidence>
<dbReference type="GO" id="GO:0005886">
    <property type="term" value="C:plasma membrane"/>
    <property type="evidence" value="ECO:0007669"/>
    <property type="project" value="UniProtKB-SubCell"/>
</dbReference>
<dbReference type="GO" id="GO:0009055">
    <property type="term" value="F:electron transfer activity"/>
    <property type="evidence" value="ECO:0007669"/>
    <property type="project" value="InterPro"/>
</dbReference>
<dbReference type="AlphaFoldDB" id="A0A127K4G6"/>
<keyword evidence="5 6" id="KW-0249">Electron transport</keyword>
<feature type="domain" description="FMN-binding" evidence="7">
    <location>
        <begin position="107"/>
        <end position="204"/>
    </location>
</feature>
<proteinExistence type="inferred from homology"/>
<name>A0A127K4G6_9RHOO</name>
<dbReference type="PIRSF" id="PIRSF006091">
    <property type="entry name" value="E_trnsport_RnfG"/>
    <property type="match status" value="1"/>
</dbReference>
<protein>
    <recommendedName>
        <fullName evidence="6">Ion-translocating oxidoreductase complex subunit G</fullName>
        <ecNumber evidence="6">7.-.-.-</ecNumber>
    </recommendedName>
    <alternativeName>
        <fullName evidence="6">Rnf electron transport complex subunit G</fullName>
    </alternativeName>
</protein>
<dbReference type="HAMAP" id="MF_00479">
    <property type="entry name" value="RsxG_RnfG"/>
    <property type="match status" value="1"/>
</dbReference>
<dbReference type="PANTHER" id="PTHR36118:SF1">
    <property type="entry name" value="ION-TRANSLOCATING OXIDOREDUCTASE COMPLEX SUBUNIT G"/>
    <property type="match status" value="1"/>
</dbReference>
<evidence type="ECO:0000256" key="3">
    <source>
        <dbReference type="ARBA" id="ARBA00022630"/>
    </source>
</evidence>
<keyword evidence="6" id="KW-0812">Transmembrane</keyword>
<dbReference type="RefSeq" id="WP_048704902.1">
    <property type="nucleotide sequence ID" value="NZ_CP014646.1"/>
</dbReference>
<keyword evidence="6" id="KW-1133">Transmembrane helix</keyword>
<comment type="subunit">
    <text evidence="6">The complex is composed of six subunits: RnfA, RnfB, RnfC, RnfD, RnfE and RnfG.</text>
</comment>
<dbReference type="InterPro" id="IPR007329">
    <property type="entry name" value="FMN-bd"/>
</dbReference>
<keyword evidence="4 6" id="KW-0288">FMN</keyword>
<evidence type="ECO:0000313" key="9">
    <source>
        <dbReference type="Proteomes" id="UP000036902"/>
    </source>
</evidence>
<dbReference type="Pfam" id="PF04205">
    <property type="entry name" value="FMN_bind"/>
    <property type="match status" value="1"/>
</dbReference>
<gene>
    <name evidence="6" type="primary">rnfG</name>
    <name evidence="8" type="ORF">AC731_007780</name>
</gene>
<organism evidence="8 9">
    <name type="scientific">Thauera humireducens</name>
    <dbReference type="NCBI Taxonomy" id="1134435"/>
    <lineage>
        <taxon>Bacteria</taxon>
        <taxon>Pseudomonadati</taxon>
        <taxon>Pseudomonadota</taxon>
        <taxon>Betaproteobacteria</taxon>
        <taxon>Rhodocyclales</taxon>
        <taxon>Zoogloeaceae</taxon>
        <taxon>Thauera</taxon>
    </lineage>
</organism>
<dbReference type="InterPro" id="IPR010209">
    <property type="entry name" value="Ion_transpt_RnfG/RsxG"/>
</dbReference>
<comment type="subcellular location">
    <subcellularLocation>
        <location evidence="6">Cell inner membrane</location>
        <topology evidence="6">Single-pass membrane protein</topology>
    </subcellularLocation>
</comment>
<dbReference type="STRING" id="1134435.AC731_007780"/>
<dbReference type="KEGG" id="thu:AC731_007780"/>
<evidence type="ECO:0000256" key="1">
    <source>
        <dbReference type="ARBA" id="ARBA00022448"/>
    </source>
</evidence>
<keyword evidence="3 6" id="KW-0285">Flavoprotein</keyword>
<dbReference type="SMART" id="SM00900">
    <property type="entry name" value="FMN_bind"/>
    <property type="match status" value="1"/>
</dbReference>
<keyword evidence="1 6" id="KW-0813">Transport</keyword>
<dbReference type="PANTHER" id="PTHR36118">
    <property type="entry name" value="ION-TRANSLOCATING OXIDOREDUCTASE COMPLEX SUBUNIT G"/>
    <property type="match status" value="1"/>
</dbReference>
<sequence length="224" mass="23939">MSARYSATRTSLRTALIMLVFTVVFTALMASTYTYTRPAIEASAQDAQMRLIDEVLPPGSYDNALLEDVVRTGPTPAIGLDDGGRIWRARKAGEPVALIVETAATDGYAGRIAMVVAINTNGLLSGVRVTAHKETPGLGDYIDPKKDRRKDMPWIGQFAVATWKDVNTAGWTVRKDGGTFGYRTGATISARAVVQAVGRATAWAVERQDALFSAPAGSTFGAQP</sequence>
<evidence type="ECO:0000256" key="6">
    <source>
        <dbReference type="HAMAP-Rule" id="MF_00479"/>
    </source>
</evidence>
<evidence type="ECO:0000313" key="8">
    <source>
        <dbReference type="EMBL" id="AMO36852.1"/>
    </source>
</evidence>
<evidence type="ECO:0000256" key="5">
    <source>
        <dbReference type="ARBA" id="ARBA00022982"/>
    </source>
</evidence>
<feature type="modified residue" description="FMN phosphoryl threonine" evidence="6">
    <location>
        <position position="187"/>
    </location>
</feature>
<dbReference type="Proteomes" id="UP000036902">
    <property type="component" value="Chromosome"/>
</dbReference>
<evidence type="ECO:0000256" key="4">
    <source>
        <dbReference type="ARBA" id="ARBA00022643"/>
    </source>
</evidence>
<keyword evidence="6" id="KW-1003">Cell membrane</keyword>
<dbReference type="GO" id="GO:0010181">
    <property type="term" value="F:FMN binding"/>
    <property type="evidence" value="ECO:0007669"/>
    <property type="project" value="InterPro"/>
</dbReference>
<reference evidence="9" key="1">
    <citation type="submission" date="2016-03" db="EMBL/GenBank/DDBJ databases">
        <authorList>
            <person name="Ma C."/>
            <person name="Zhou S."/>
            <person name="Yang G."/>
        </authorList>
    </citation>
    <scope>NUCLEOTIDE SEQUENCE [LARGE SCALE GENOMIC DNA]</scope>
    <source>
        <strain evidence="9">SgZ-1</strain>
    </source>
</reference>
<keyword evidence="2 6" id="KW-0597">Phosphoprotein</keyword>
<keyword evidence="6" id="KW-1278">Translocase</keyword>
<keyword evidence="9" id="KW-1185">Reference proteome</keyword>
<dbReference type="NCBIfam" id="TIGR01947">
    <property type="entry name" value="rnfG"/>
    <property type="match status" value="1"/>
</dbReference>
<accession>A0A127K4G6</accession>
<dbReference type="GO" id="GO:0022900">
    <property type="term" value="P:electron transport chain"/>
    <property type="evidence" value="ECO:0007669"/>
    <property type="project" value="UniProtKB-UniRule"/>
</dbReference>
<comment type="cofactor">
    <cofactor evidence="6">
        <name>FMN</name>
        <dbReference type="ChEBI" id="CHEBI:58210"/>
    </cofactor>
</comment>
<evidence type="ECO:0000259" key="7">
    <source>
        <dbReference type="SMART" id="SM00900"/>
    </source>
</evidence>
<dbReference type="EMBL" id="CP014646">
    <property type="protein sequence ID" value="AMO36852.1"/>
    <property type="molecule type" value="Genomic_DNA"/>
</dbReference>
<dbReference type="EC" id="7.-.-.-" evidence="6"/>
<keyword evidence="6" id="KW-0472">Membrane</keyword>
<keyword evidence="6" id="KW-0997">Cell inner membrane</keyword>